<dbReference type="AlphaFoldDB" id="A0A6G9CRN0"/>
<dbReference type="Proteomes" id="UP000502345">
    <property type="component" value="Chromosome"/>
</dbReference>
<evidence type="ECO:0000313" key="2">
    <source>
        <dbReference type="Proteomes" id="UP000502345"/>
    </source>
</evidence>
<gene>
    <name evidence="1" type="ORF">G9444_2459</name>
</gene>
<evidence type="ECO:0000313" key="1">
    <source>
        <dbReference type="EMBL" id="QIP39703.1"/>
    </source>
</evidence>
<sequence>MNAADAIAAAWFVWPVSVQRHAGEGPYEPAFDPAVTVLGKITTKRKLVKAADGSEVISEARVSVHVNTALIPVGSLVTFPPEFGGRTAVVLAEQRHDDGNGLTPNFYSIDLT</sequence>
<organism evidence="1 2">
    <name type="scientific">Rhodococcus erythropolis</name>
    <name type="common">Arthrobacter picolinophilus</name>
    <dbReference type="NCBI Taxonomy" id="1833"/>
    <lineage>
        <taxon>Bacteria</taxon>
        <taxon>Bacillati</taxon>
        <taxon>Actinomycetota</taxon>
        <taxon>Actinomycetes</taxon>
        <taxon>Mycobacteriales</taxon>
        <taxon>Nocardiaceae</taxon>
        <taxon>Rhodococcus</taxon>
        <taxon>Rhodococcus erythropolis group</taxon>
    </lineage>
</organism>
<reference evidence="1 2" key="1">
    <citation type="submission" date="2020-03" db="EMBL/GenBank/DDBJ databases">
        <title>Screen low temperature-resistant strains for efficient degradation of petroleum hydrocarbons under the low temperature.</title>
        <authorList>
            <person name="Wang Y."/>
            <person name="Chen J."/>
        </authorList>
    </citation>
    <scope>NUCLEOTIDE SEQUENCE [LARGE SCALE GENOMIC DNA]</scope>
    <source>
        <strain evidence="1 2">KB1</strain>
    </source>
</reference>
<proteinExistence type="predicted"/>
<accession>A0A6G9CRN0</accession>
<protein>
    <recommendedName>
        <fullName evidence="3">Head-to-tail stopper</fullName>
    </recommendedName>
</protein>
<evidence type="ECO:0008006" key="3">
    <source>
        <dbReference type="Google" id="ProtNLM"/>
    </source>
</evidence>
<name>A0A6G9CRN0_RHOER</name>
<dbReference type="RefSeq" id="WP_225320339.1">
    <property type="nucleotide sequence ID" value="NZ_CP050124.1"/>
</dbReference>
<dbReference type="EMBL" id="CP050124">
    <property type="protein sequence ID" value="QIP39703.1"/>
    <property type="molecule type" value="Genomic_DNA"/>
</dbReference>